<keyword evidence="11" id="KW-0449">Lipoprotein</keyword>
<comment type="caution">
    <text evidence="11">The sequence shown here is derived from an EMBL/GenBank/DDBJ whole genome shotgun (WGS) entry which is preliminary data.</text>
</comment>
<dbReference type="GO" id="GO:0098797">
    <property type="term" value="C:plasma membrane protein complex"/>
    <property type="evidence" value="ECO:0007669"/>
    <property type="project" value="TreeGrafter"/>
</dbReference>
<comment type="subcellular location">
    <subcellularLocation>
        <location evidence="1">Cell membrane</location>
        <topology evidence="1">Multi-pass membrane protein</topology>
    </subcellularLocation>
</comment>
<name>A0A1V1P609_9BACT</name>
<keyword evidence="6 8" id="KW-1133">Transmembrane helix</keyword>
<proteinExistence type="inferred from homology"/>
<dbReference type="Proteomes" id="UP000189670">
    <property type="component" value="Unassembled WGS sequence"/>
</dbReference>
<feature type="transmembrane region" description="Helical" evidence="8">
    <location>
        <begin position="279"/>
        <end position="305"/>
    </location>
</feature>
<evidence type="ECO:0000256" key="2">
    <source>
        <dbReference type="ARBA" id="ARBA00005236"/>
    </source>
</evidence>
<evidence type="ECO:0000313" key="12">
    <source>
        <dbReference type="Proteomes" id="UP000189670"/>
    </source>
</evidence>
<evidence type="ECO:0000259" key="9">
    <source>
        <dbReference type="Pfam" id="PF02687"/>
    </source>
</evidence>
<keyword evidence="4" id="KW-1003">Cell membrane</keyword>
<gene>
    <name evidence="11" type="ORF">OMM_03425</name>
</gene>
<dbReference type="Pfam" id="PF02687">
    <property type="entry name" value="FtsX"/>
    <property type="match status" value="1"/>
</dbReference>
<evidence type="ECO:0000259" key="10">
    <source>
        <dbReference type="Pfam" id="PF12704"/>
    </source>
</evidence>
<accession>A0A1V1P609</accession>
<sequence length="415" mass="46109">MAFESYIGFRYLKARRKQRFVSASTLISIMGVIVGVMALIIVISVMAGFEDELKQRILSVASHVQVTQPVGRFTTHESVIQQLKSIHTIQSTFPFVQSQVILKSLATVSGASIFGLDFSNPNQRKDIEAMLVKGTIDDLFQQSIPKDDGSYQPPGLIIGQELAKSLTVRPGDSVYVISPRGILSPFGHLPAMRRFQVTGIMASGMYEFDIATVYMRIEDAQKVMRMPDSISGLSIKTSDIYHVGQVRQQIQNILGDGFRVQDWIQMNQNLFSALKLEKVTMFIILTLIILVAAFNIAGTLIMMVMERTRDIAILKAMGTQKRTIRRIFMVNGLFIGFTGTIIGSILGIATCLSLKKYKFIELPGDVYYVTTLPVQISATDISMIGFAAMFICFLATLYPAHQAAALNPVEAFRYE</sequence>
<dbReference type="EMBL" id="ATBP01000471">
    <property type="protein sequence ID" value="ETR70175.1"/>
    <property type="molecule type" value="Genomic_DNA"/>
</dbReference>
<evidence type="ECO:0000256" key="6">
    <source>
        <dbReference type="ARBA" id="ARBA00022989"/>
    </source>
</evidence>
<dbReference type="NCBIfam" id="TIGR02212">
    <property type="entry name" value="lolCE"/>
    <property type="match status" value="1"/>
</dbReference>
<dbReference type="InterPro" id="IPR003838">
    <property type="entry name" value="ABC3_permease_C"/>
</dbReference>
<keyword evidence="7 8" id="KW-0472">Membrane</keyword>
<evidence type="ECO:0000313" key="11">
    <source>
        <dbReference type="EMBL" id="ETR70175.1"/>
    </source>
</evidence>
<dbReference type="GO" id="GO:0044874">
    <property type="term" value="P:lipoprotein localization to outer membrane"/>
    <property type="evidence" value="ECO:0007669"/>
    <property type="project" value="TreeGrafter"/>
</dbReference>
<dbReference type="PANTHER" id="PTHR30489:SF0">
    <property type="entry name" value="LIPOPROTEIN-RELEASING SYSTEM TRANSMEMBRANE PROTEIN LOLE"/>
    <property type="match status" value="1"/>
</dbReference>
<reference evidence="12" key="1">
    <citation type="submission" date="2012-11" db="EMBL/GenBank/DDBJ databases">
        <authorList>
            <person name="Lucero-Rivera Y.E."/>
            <person name="Tovar-Ramirez D."/>
        </authorList>
    </citation>
    <scope>NUCLEOTIDE SEQUENCE [LARGE SCALE GENOMIC DNA]</scope>
    <source>
        <strain evidence="12">Araruama</strain>
    </source>
</reference>
<evidence type="ECO:0000256" key="7">
    <source>
        <dbReference type="ARBA" id="ARBA00023136"/>
    </source>
</evidence>
<evidence type="ECO:0000256" key="3">
    <source>
        <dbReference type="ARBA" id="ARBA00022448"/>
    </source>
</evidence>
<protein>
    <submittedName>
        <fullName evidence="11">Lipoprotein-releasing system permease protein</fullName>
    </submittedName>
</protein>
<keyword evidence="5 8" id="KW-0812">Transmembrane</keyword>
<evidence type="ECO:0000256" key="4">
    <source>
        <dbReference type="ARBA" id="ARBA00022475"/>
    </source>
</evidence>
<feature type="transmembrane region" description="Helical" evidence="8">
    <location>
        <begin position="381"/>
        <end position="400"/>
    </location>
</feature>
<dbReference type="Pfam" id="PF12704">
    <property type="entry name" value="MacB_PCD"/>
    <property type="match status" value="1"/>
</dbReference>
<dbReference type="InterPro" id="IPR011925">
    <property type="entry name" value="LolCE_TM"/>
</dbReference>
<dbReference type="GO" id="GO:0042953">
    <property type="term" value="P:lipoprotein transport"/>
    <property type="evidence" value="ECO:0007669"/>
    <property type="project" value="InterPro"/>
</dbReference>
<dbReference type="InterPro" id="IPR025857">
    <property type="entry name" value="MacB_PCD"/>
</dbReference>
<keyword evidence="3" id="KW-0813">Transport</keyword>
<evidence type="ECO:0000256" key="8">
    <source>
        <dbReference type="SAM" id="Phobius"/>
    </source>
</evidence>
<dbReference type="AlphaFoldDB" id="A0A1V1P609"/>
<feature type="transmembrane region" description="Helical" evidence="8">
    <location>
        <begin position="20"/>
        <end position="49"/>
    </location>
</feature>
<organism evidence="11 12">
    <name type="scientific">Candidatus Magnetoglobus multicellularis str. Araruama</name>
    <dbReference type="NCBI Taxonomy" id="890399"/>
    <lineage>
        <taxon>Bacteria</taxon>
        <taxon>Pseudomonadati</taxon>
        <taxon>Thermodesulfobacteriota</taxon>
        <taxon>Desulfobacteria</taxon>
        <taxon>Desulfobacterales</taxon>
        <taxon>Desulfobacteraceae</taxon>
        <taxon>Candidatus Magnetoglobus</taxon>
    </lineage>
</organism>
<comment type="similarity">
    <text evidence="2">Belongs to the ABC-4 integral membrane protein family. LolC/E subfamily.</text>
</comment>
<feature type="domain" description="ABC3 transporter permease C-terminal" evidence="9">
    <location>
        <begin position="282"/>
        <end position="408"/>
    </location>
</feature>
<feature type="domain" description="MacB-like periplasmic core" evidence="10">
    <location>
        <begin position="25"/>
        <end position="252"/>
    </location>
</feature>
<evidence type="ECO:0000256" key="5">
    <source>
        <dbReference type="ARBA" id="ARBA00022692"/>
    </source>
</evidence>
<dbReference type="InterPro" id="IPR051447">
    <property type="entry name" value="Lipoprotein-release_system"/>
</dbReference>
<evidence type="ECO:0000256" key="1">
    <source>
        <dbReference type="ARBA" id="ARBA00004651"/>
    </source>
</evidence>
<dbReference type="PANTHER" id="PTHR30489">
    <property type="entry name" value="LIPOPROTEIN-RELEASING SYSTEM TRANSMEMBRANE PROTEIN LOLE"/>
    <property type="match status" value="1"/>
</dbReference>
<feature type="transmembrane region" description="Helical" evidence="8">
    <location>
        <begin position="326"/>
        <end position="349"/>
    </location>
</feature>